<dbReference type="GO" id="GO:0006256">
    <property type="term" value="P:UDP catabolic process"/>
    <property type="evidence" value="ECO:0007669"/>
    <property type="project" value="EnsemblMetazoa"/>
</dbReference>
<comment type="similarity">
    <text evidence="2 17">Belongs to the GDA1/CD39 NTPase family.</text>
</comment>
<evidence type="ECO:0000256" key="6">
    <source>
        <dbReference type="ARBA" id="ARBA00023034"/>
    </source>
</evidence>
<evidence type="ECO:0000256" key="17">
    <source>
        <dbReference type="RuleBase" id="RU003833"/>
    </source>
</evidence>
<keyword evidence="6" id="KW-0333">Golgi apparatus</keyword>
<keyword evidence="16" id="KW-0067">ATP-binding</keyword>
<dbReference type="Pfam" id="PF01150">
    <property type="entry name" value="GDA1_CD39"/>
    <property type="match status" value="1"/>
</dbReference>
<evidence type="ECO:0000256" key="5">
    <source>
        <dbReference type="ARBA" id="ARBA00022989"/>
    </source>
</evidence>
<evidence type="ECO:0000256" key="7">
    <source>
        <dbReference type="ARBA" id="ARBA00023136"/>
    </source>
</evidence>
<dbReference type="FunFam" id="3.30.420.40:FF:000057">
    <property type="entry name" value="Ectonucleoside triphosphate diphosphohydrolase 4"/>
    <property type="match status" value="1"/>
</dbReference>
<evidence type="ECO:0000256" key="2">
    <source>
        <dbReference type="ARBA" id="ARBA00009283"/>
    </source>
</evidence>
<keyword evidence="8" id="KW-0334">Gonadal differentiation</keyword>
<dbReference type="eggNOG" id="KOG1386">
    <property type="taxonomic scope" value="Eukaryota"/>
</dbReference>
<dbReference type="Proteomes" id="UP000008281">
    <property type="component" value="Unassembled WGS sequence"/>
</dbReference>
<dbReference type="GO" id="GO:0017111">
    <property type="term" value="F:ribonucleoside triphosphate phosphatase activity"/>
    <property type="evidence" value="ECO:0007669"/>
    <property type="project" value="TreeGrafter"/>
</dbReference>
<keyword evidence="9" id="KW-0325">Glycoprotein</keyword>
<dbReference type="GO" id="GO:0046032">
    <property type="term" value="P:ADP catabolic process"/>
    <property type="evidence" value="ECO:0007669"/>
    <property type="project" value="EnsemblMetazoa"/>
</dbReference>
<dbReference type="GO" id="GO:0007506">
    <property type="term" value="P:gonadal mesoderm development"/>
    <property type="evidence" value="ECO:0007669"/>
    <property type="project" value="UniProtKB-KW"/>
</dbReference>
<gene>
    <name evidence="19" type="primary">Cre-mig-23</name>
    <name evidence="19" type="ORF">CRE_00207</name>
</gene>
<comment type="function">
    <text evidence="12">Seems to be able to hydrolyze ADP, UDP and GDP. Supports mig-17 glycosylation and surface expression, which is required for proper migration of distal tip cells during gonad morphogenesis.</text>
</comment>
<keyword evidence="4 17" id="KW-0378">Hydrolase</keyword>
<dbReference type="InParanoid" id="E3LDS7"/>
<keyword evidence="16" id="KW-0547">Nucleotide-binding</keyword>
<evidence type="ECO:0000256" key="18">
    <source>
        <dbReference type="SAM" id="Phobius"/>
    </source>
</evidence>
<feature type="transmembrane region" description="Helical" evidence="18">
    <location>
        <begin position="7"/>
        <end position="27"/>
    </location>
</feature>
<feature type="transmembrane region" description="Helical" evidence="18">
    <location>
        <begin position="507"/>
        <end position="526"/>
    </location>
</feature>
<dbReference type="Gene3D" id="3.30.420.150">
    <property type="entry name" value="Exopolyphosphatase. Domain 2"/>
    <property type="match status" value="1"/>
</dbReference>
<evidence type="ECO:0000256" key="8">
    <source>
        <dbReference type="ARBA" id="ARBA00023156"/>
    </source>
</evidence>
<comment type="subcellular location">
    <subcellularLocation>
        <location evidence="1">Golgi apparatus membrane</location>
        <topology evidence="1">Multi-pass membrane protein</topology>
    </subcellularLocation>
</comment>
<evidence type="ECO:0000256" key="4">
    <source>
        <dbReference type="ARBA" id="ARBA00022801"/>
    </source>
</evidence>
<dbReference type="Gene3D" id="3.30.420.40">
    <property type="match status" value="1"/>
</dbReference>
<dbReference type="GO" id="GO:0030334">
    <property type="term" value="P:regulation of cell migration"/>
    <property type="evidence" value="ECO:0007669"/>
    <property type="project" value="EnsemblMetazoa"/>
</dbReference>
<dbReference type="CDD" id="cd24045">
    <property type="entry name" value="ASKHA_NBD_NTPDase4-like"/>
    <property type="match status" value="1"/>
</dbReference>
<dbReference type="FunCoup" id="E3LDS7">
    <property type="interactions" value="1862"/>
</dbReference>
<sequence length="569" mass="64506">MRVSLRFTIFAVTAMILIPVFIFIYAVEAHTSANVILQEQERSYGVICDAGSTGTRLFVYNWVSTSDTELIQIEPVVFENKPVMKKISPGLSTFGTKPDEAAEYLRPLMELAELHIPEEKRPYTPVFIFATAGMRLIPDEQKEAVLTNLRTELPKITSMQVLKEHIRIIEGKWEGIYSWIAVNYALGKFNRTTQPDFPGTSPGQARQKTVGMIDMGGASAQIAYELPDNDDFNSINVENINLGCREDDSLFKYKLFVTTFLGYGVNEGIRKYEHKLMEKLKDLNGTVIQDNCMPLNLHKTVTMENGNNFVRRGTGNWNSCADEVRQLLTPETSSEVCKAIVAKCYFGAVPAPNIPLSNVEMYGFSEYWYSTHDVLGLGGQYDAENIAKKSQQYCGQRWSTIQAASKKDLYPRADEERLKTQCFKSAWITSVLHDGFSVDKTHNKFQSVSTISGQEVQWALGAMIYHMRFFPLRDSSRNLIVKEWVSNVTLSSFGFSIFRTHSTSESLWAPLFFLTAVFCLFVLVCAKEHSLLCFDDKRRASFGLTRSQYSYKMLKENRTSSSSFLENFA</sequence>
<keyword evidence="8" id="KW-0221">Differentiation</keyword>
<dbReference type="AlphaFoldDB" id="E3LDS7"/>
<organism evidence="20">
    <name type="scientific">Caenorhabditis remanei</name>
    <name type="common">Caenorhabditis vulgaris</name>
    <dbReference type="NCBI Taxonomy" id="31234"/>
    <lineage>
        <taxon>Eukaryota</taxon>
        <taxon>Metazoa</taxon>
        <taxon>Ecdysozoa</taxon>
        <taxon>Nematoda</taxon>
        <taxon>Chromadorea</taxon>
        <taxon>Rhabditida</taxon>
        <taxon>Rhabditina</taxon>
        <taxon>Rhabditomorpha</taxon>
        <taxon>Rhabditoidea</taxon>
        <taxon>Rhabditidae</taxon>
        <taxon>Peloderinae</taxon>
        <taxon>Caenorhabditis</taxon>
    </lineage>
</organism>
<evidence type="ECO:0000313" key="19">
    <source>
        <dbReference type="EMBL" id="EFO82173.1"/>
    </source>
</evidence>
<dbReference type="STRING" id="31234.E3LDS7"/>
<feature type="binding site" evidence="16">
    <location>
        <begin position="217"/>
        <end position="221"/>
    </location>
    <ligand>
        <name>ATP</name>
        <dbReference type="ChEBI" id="CHEBI:30616"/>
    </ligand>
</feature>
<dbReference type="GO" id="GO:0005524">
    <property type="term" value="F:ATP binding"/>
    <property type="evidence" value="ECO:0007669"/>
    <property type="project" value="UniProtKB-KW"/>
</dbReference>
<proteinExistence type="inferred from homology"/>
<evidence type="ECO:0000256" key="3">
    <source>
        <dbReference type="ARBA" id="ARBA00022692"/>
    </source>
</evidence>
<evidence type="ECO:0000256" key="9">
    <source>
        <dbReference type="ARBA" id="ARBA00023180"/>
    </source>
</evidence>
<evidence type="ECO:0000256" key="15">
    <source>
        <dbReference type="PIRSR" id="PIRSR600407-1"/>
    </source>
</evidence>
<dbReference type="OrthoDB" id="6372431at2759"/>
<dbReference type="GO" id="GO:0043262">
    <property type="term" value="F:ADP phosphatase activity"/>
    <property type="evidence" value="ECO:0007669"/>
    <property type="project" value="EnsemblMetazoa"/>
</dbReference>
<dbReference type="PANTHER" id="PTHR11782:SF121">
    <property type="entry name" value="NUCLEOSIDE-DIPHOSPHATASE MIG-23"/>
    <property type="match status" value="1"/>
</dbReference>
<keyword evidence="3 18" id="KW-0812">Transmembrane</keyword>
<dbReference type="InterPro" id="IPR000407">
    <property type="entry name" value="GDA1_CD39_NTPase"/>
</dbReference>
<dbReference type="GO" id="GO:0045134">
    <property type="term" value="F:UDP phosphatase activity"/>
    <property type="evidence" value="ECO:0007669"/>
    <property type="project" value="EnsemblMetazoa"/>
</dbReference>
<evidence type="ECO:0000256" key="14">
    <source>
        <dbReference type="ARBA" id="ARBA00081999"/>
    </source>
</evidence>
<keyword evidence="7 18" id="KW-0472">Membrane</keyword>
<dbReference type="GO" id="GO:0004382">
    <property type="term" value="F:GDP phosphatase activity"/>
    <property type="evidence" value="ECO:0007669"/>
    <property type="project" value="EnsemblMetazoa"/>
</dbReference>
<dbReference type="PANTHER" id="PTHR11782">
    <property type="entry name" value="ADENOSINE/GUANOSINE DIPHOSPHATASE"/>
    <property type="match status" value="1"/>
</dbReference>
<dbReference type="PROSITE" id="PS01238">
    <property type="entry name" value="GDA1_CD39_NTPASE"/>
    <property type="match status" value="1"/>
</dbReference>
<reference evidence="19" key="1">
    <citation type="submission" date="2007-07" db="EMBL/GenBank/DDBJ databases">
        <title>PCAP assembly of the Caenorhabditis remanei genome.</title>
        <authorList>
            <consortium name="The Caenorhabditis remanei Sequencing Consortium"/>
            <person name="Wilson R.K."/>
        </authorList>
    </citation>
    <scope>NUCLEOTIDE SEQUENCE [LARGE SCALE GENOMIC DNA]</scope>
    <source>
        <strain evidence="19">PB4641</strain>
    </source>
</reference>
<dbReference type="EMBL" id="DS268407">
    <property type="protein sequence ID" value="EFO82173.1"/>
    <property type="molecule type" value="Genomic_DNA"/>
</dbReference>
<dbReference type="GO" id="GO:0035262">
    <property type="term" value="P:gonad morphogenesis"/>
    <property type="evidence" value="ECO:0007669"/>
    <property type="project" value="EnsemblMetazoa"/>
</dbReference>
<dbReference type="GO" id="GO:0046712">
    <property type="term" value="P:GDP catabolic process"/>
    <property type="evidence" value="ECO:0007669"/>
    <property type="project" value="EnsemblMetazoa"/>
</dbReference>
<dbReference type="HOGENOM" id="CLU_010246_6_1_1"/>
<dbReference type="OMA" id="YVWATAG"/>
<keyword evidence="20" id="KW-1185">Reference proteome</keyword>
<dbReference type="GO" id="GO:0000139">
    <property type="term" value="C:Golgi membrane"/>
    <property type="evidence" value="ECO:0007669"/>
    <property type="project" value="UniProtKB-SubCell"/>
</dbReference>
<dbReference type="GO" id="GO:0046036">
    <property type="term" value="P:CTP metabolic process"/>
    <property type="evidence" value="ECO:0007669"/>
    <property type="project" value="TreeGrafter"/>
</dbReference>
<name>E3LDS7_CAERE</name>
<evidence type="ECO:0000256" key="1">
    <source>
        <dbReference type="ARBA" id="ARBA00004653"/>
    </source>
</evidence>
<evidence type="ECO:0000256" key="16">
    <source>
        <dbReference type="PIRSR" id="PIRSR600407-2"/>
    </source>
</evidence>
<dbReference type="EC" id="3.6.1.6" evidence="10"/>
<comment type="catalytic activity">
    <reaction evidence="11">
        <text>a ribonucleoside 5'-diphosphate + H2O = a ribonucleoside 5'-phosphate + phosphate + H(+)</text>
        <dbReference type="Rhea" id="RHEA:36799"/>
        <dbReference type="ChEBI" id="CHEBI:15377"/>
        <dbReference type="ChEBI" id="CHEBI:15378"/>
        <dbReference type="ChEBI" id="CHEBI:43474"/>
        <dbReference type="ChEBI" id="CHEBI:57930"/>
        <dbReference type="ChEBI" id="CHEBI:58043"/>
        <dbReference type="EC" id="3.6.1.6"/>
    </reaction>
</comment>
<evidence type="ECO:0000256" key="12">
    <source>
        <dbReference type="ARBA" id="ARBA00054442"/>
    </source>
</evidence>
<evidence type="ECO:0000256" key="10">
    <source>
        <dbReference type="ARBA" id="ARBA00038863"/>
    </source>
</evidence>
<keyword evidence="5 18" id="KW-1133">Transmembrane helix</keyword>
<evidence type="ECO:0000256" key="13">
    <source>
        <dbReference type="ARBA" id="ARBA00071174"/>
    </source>
</evidence>
<dbReference type="FunFam" id="3.30.420.150:FF:000003">
    <property type="entry name" value="ectonucleoside triphosphate diphosphohydrolase 7"/>
    <property type="match status" value="1"/>
</dbReference>
<evidence type="ECO:0000313" key="20">
    <source>
        <dbReference type="Proteomes" id="UP000008281"/>
    </source>
</evidence>
<protein>
    <recommendedName>
        <fullName evidence="13">Nucleoside-diphosphatase mig-23</fullName>
        <ecNumber evidence="10">3.6.1.6</ecNumber>
    </recommendedName>
    <alternativeName>
        <fullName evidence="14">Abnormal cell migration protein 23</fullName>
    </alternativeName>
</protein>
<accession>E3LDS7</accession>
<evidence type="ECO:0000256" key="11">
    <source>
        <dbReference type="ARBA" id="ARBA00052933"/>
    </source>
</evidence>
<feature type="active site" description="Proton acceptor" evidence="15">
    <location>
        <position position="174"/>
    </location>
</feature>